<evidence type="ECO:0000313" key="3">
    <source>
        <dbReference type="Proteomes" id="UP000236319"/>
    </source>
</evidence>
<name>A0A2H6KEA7_9APIC</name>
<feature type="compositionally biased region" description="Basic and acidic residues" evidence="1">
    <location>
        <begin position="125"/>
        <end position="140"/>
    </location>
</feature>
<dbReference type="Proteomes" id="UP000236319">
    <property type="component" value="Unassembled WGS sequence"/>
</dbReference>
<sequence length="238" mass="26380">MNFVRTQNYSSDKASGGLIDFTKGSLFSTDSAAPAAKGRQRERTDKSDVEFKLKELYCDRDSEFTADNLTSATAIASAFSEEDIAHLDQLERRRNLLWKRRSLEEEEFIKEAQRLRNAQPDEETQEIKKPKKDVEHRKEENRISLFRTTRTNSVVFEKGSFPAIQIAVVGNASSNCTNEGRSEDNEDKEVQKSPSVSPSGSTKRVYTSVAAKGGPGAPKSNSSGGLALVQGYSSEEDV</sequence>
<feature type="region of interest" description="Disordered" evidence="1">
    <location>
        <begin position="115"/>
        <end position="140"/>
    </location>
</feature>
<proteinExistence type="predicted"/>
<dbReference type="RefSeq" id="XP_028867557.1">
    <property type="nucleotide sequence ID" value="XM_029011724.1"/>
</dbReference>
<feature type="compositionally biased region" description="Basic and acidic residues" evidence="1">
    <location>
        <begin position="180"/>
        <end position="191"/>
    </location>
</feature>
<comment type="caution">
    <text evidence="2">The sequence shown here is derived from an EMBL/GenBank/DDBJ whole genome shotgun (WGS) entry which is preliminary data.</text>
</comment>
<organism evidence="2 3">
    <name type="scientific">Babesia ovata</name>
    <dbReference type="NCBI Taxonomy" id="189622"/>
    <lineage>
        <taxon>Eukaryota</taxon>
        <taxon>Sar</taxon>
        <taxon>Alveolata</taxon>
        <taxon>Apicomplexa</taxon>
        <taxon>Aconoidasida</taxon>
        <taxon>Piroplasmida</taxon>
        <taxon>Babesiidae</taxon>
        <taxon>Babesia</taxon>
    </lineage>
</organism>
<dbReference type="GeneID" id="39875084"/>
<accession>A0A2H6KEA7</accession>
<dbReference type="EMBL" id="BDSA01000003">
    <property type="protein sequence ID" value="GBE61314.1"/>
    <property type="molecule type" value="Genomic_DNA"/>
</dbReference>
<dbReference type="VEuPathDB" id="PiroplasmaDB:BOVATA_028070"/>
<feature type="region of interest" description="Disordered" evidence="1">
    <location>
        <begin position="174"/>
        <end position="238"/>
    </location>
</feature>
<evidence type="ECO:0000256" key="1">
    <source>
        <dbReference type="SAM" id="MobiDB-lite"/>
    </source>
</evidence>
<feature type="compositionally biased region" description="Polar residues" evidence="1">
    <location>
        <begin position="192"/>
        <end position="205"/>
    </location>
</feature>
<dbReference type="AlphaFoldDB" id="A0A2H6KEA7"/>
<evidence type="ECO:0000313" key="2">
    <source>
        <dbReference type="EMBL" id="GBE61314.1"/>
    </source>
</evidence>
<reference evidence="2 3" key="1">
    <citation type="journal article" date="2017" name="BMC Genomics">
        <title>Whole-genome assembly of Babesia ovata and comparative genomics between closely related pathogens.</title>
        <authorList>
            <person name="Yamagishi J."/>
            <person name="Asada M."/>
            <person name="Hakimi H."/>
            <person name="Tanaka T.Q."/>
            <person name="Sugimoto C."/>
            <person name="Kawazu S."/>
        </authorList>
    </citation>
    <scope>NUCLEOTIDE SEQUENCE [LARGE SCALE GENOMIC DNA]</scope>
    <source>
        <strain evidence="2 3">Miyake</strain>
    </source>
</reference>
<protein>
    <submittedName>
        <fullName evidence="2">Uncharacterized protein</fullName>
    </submittedName>
</protein>
<keyword evidence="3" id="KW-1185">Reference proteome</keyword>
<gene>
    <name evidence="2" type="ORF">BOVATA_028070</name>
</gene>
<dbReference type="OrthoDB" id="365268at2759"/>